<keyword evidence="6 11" id="KW-0418">Kinase</keyword>
<dbReference type="Proteomes" id="UP000019276">
    <property type="component" value="Unassembled WGS sequence"/>
</dbReference>
<feature type="domain" description="Histidine kinase" evidence="9">
    <location>
        <begin position="313"/>
        <end position="544"/>
    </location>
</feature>
<dbReference type="SUPFAM" id="SSF55874">
    <property type="entry name" value="ATPase domain of HSP90 chaperone/DNA topoisomerase II/histidine kinase"/>
    <property type="match status" value="1"/>
</dbReference>
<accession>W7QXK7</accession>
<dbReference type="SMART" id="SM00387">
    <property type="entry name" value="HATPase_c"/>
    <property type="match status" value="1"/>
</dbReference>
<dbReference type="EC" id="2.7.13.3" evidence="3"/>
<evidence type="ECO:0000256" key="1">
    <source>
        <dbReference type="ARBA" id="ARBA00000085"/>
    </source>
</evidence>
<dbReference type="InterPro" id="IPR005467">
    <property type="entry name" value="His_kinase_dom"/>
</dbReference>
<dbReference type="SMART" id="SM00388">
    <property type="entry name" value="HisKA"/>
    <property type="match status" value="1"/>
</dbReference>
<dbReference type="EMBL" id="ARZY01000016">
    <property type="protein sequence ID" value="EWH10020.1"/>
    <property type="molecule type" value="Genomic_DNA"/>
</dbReference>
<keyword evidence="8" id="KW-1133">Transmembrane helix</keyword>
<dbReference type="CDD" id="cd00082">
    <property type="entry name" value="HisKA"/>
    <property type="match status" value="1"/>
</dbReference>
<evidence type="ECO:0000256" key="5">
    <source>
        <dbReference type="ARBA" id="ARBA00022679"/>
    </source>
</evidence>
<evidence type="ECO:0000256" key="7">
    <source>
        <dbReference type="SAM" id="Coils"/>
    </source>
</evidence>
<dbReference type="PATRIC" id="fig|1328313.3.peg.1948"/>
<keyword evidence="4" id="KW-0597">Phosphoprotein</keyword>
<dbReference type="PRINTS" id="PR00344">
    <property type="entry name" value="BCTRLSENSOR"/>
</dbReference>
<dbReference type="Gene3D" id="3.30.565.10">
    <property type="entry name" value="Histidine kinase-like ATPase, C-terminal domain"/>
    <property type="match status" value="1"/>
</dbReference>
<dbReference type="InterPro" id="IPR036097">
    <property type="entry name" value="HisK_dim/P_sf"/>
</dbReference>
<keyword evidence="5" id="KW-0808">Transferase</keyword>
<evidence type="ECO:0000259" key="10">
    <source>
        <dbReference type="PROSITE" id="PS50885"/>
    </source>
</evidence>
<dbReference type="InterPro" id="IPR003661">
    <property type="entry name" value="HisK_dim/P_dom"/>
</dbReference>
<feature type="transmembrane region" description="Helical" evidence="8">
    <location>
        <begin position="174"/>
        <end position="193"/>
    </location>
</feature>
<feature type="coiled-coil region" evidence="7">
    <location>
        <begin position="252"/>
        <end position="297"/>
    </location>
</feature>
<dbReference type="PROSITE" id="PS50109">
    <property type="entry name" value="HIS_KIN"/>
    <property type="match status" value="1"/>
</dbReference>
<dbReference type="InterPro" id="IPR004358">
    <property type="entry name" value="Sig_transdc_His_kin-like_C"/>
</dbReference>
<evidence type="ECO:0000256" key="3">
    <source>
        <dbReference type="ARBA" id="ARBA00012438"/>
    </source>
</evidence>
<dbReference type="GO" id="GO:0016020">
    <property type="term" value="C:membrane"/>
    <property type="evidence" value="ECO:0007669"/>
    <property type="project" value="UniProtKB-SubCell"/>
</dbReference>
<evidence type="ECO:0000256" key="6">
    <source>
        <dbReference type="ARBA" id="ARBA00022777"/>
    </source>
</evidence>
<dbReference type="PANTHER" id="PTHR43065">
    <property type="entry name" value="SENSOR HISTIDINE KINASE"/>
    <property type="match status" value="1"/>
</dbReference>
<dbReference type="STRING" id="1328313.DS2_09517"/>
<evidence type="ECO:0000313" key="12">
    <source>
        <dbReference type="Proteomes" id="UP000019276"/>
    </source>
</evidence>
<proteinExistence type="predicted"/>
<dbReference type="InterPro" id="IPR003594">
    <property type="entry name" value="HATPase_dom"/>
</dbReference>
<dbReference type="eggNOG" id="COG4191">
    <property type="taxonomic scope" value="Bacteria"/>
</dbReference>
<dbReference type="Gene3D" id="1.10.287.130">
    <property type="match status" value="1"/>
</dbReference>
<organism evidence="11 12">
    <name type="scientific">Catenovulum agarivorans DS-2</name>
    <dbReference type="NCBI Taxonomy" id="1328313"/>
    <lineage>
        <taxon>Bacteria</taxon>
        <taxon>Pseudomonadati</taxon>
        <taxon>Pseudomonadota</taxon>
        <taxon>Gammaproteobacteria</taxon>
        <taxon>Alteromonadales</taxon>
        <taxon>Alteromonadaceae</taxon>
        <taxon>Catenovulum</taxon>
    </lineage>
</organism>
<comment type="catalytic activity">
    <reaction evidence="1">
        <text>ATP + protein L-histidine = ADP + protein N-phospho-L-histidine.</text>
        <dbReference type="EC" id="2.7.13.3"/>
    </reaction>
</comment>
<gene>
    <name evidence="11" type="ORF">DS2_09517</name>
</gene>
<evidence type="ECO:0000313" key="11">
    <source>
        <dbReference type="EMBL" id="EWH10020.1"/>
    </source>
</evidence>
<keyword evidence="8" id="KW-0812">Transmembrane</keyword>
<dbReference type="Pfam" id="PF02518">
    <property type="entry name" value="HATPase_c"/>
    <property type="match status" value="1"/>
</dbReference>
<protein>
    <recommendedName>
        <fullName evidence="3">histidine kinase</fullName>
        <ecNumber evidence="3">2.7.13.3</ecNumber>
    </recommendedName>
</protein>
<evidence type="ECO:0000256" key="2">
    <source>
        <dbReference type="ARBA" id="ARBA00004370"/>
    </source>
</evidence>
<evidence type="ECO:0000256" key="8">
    <source>
        <dbReference type="SAM" id="Phobius"/>
    </source>
</evidence>
<comment type="caution">
    <text evidence="11">The sequence shown here is derived from an EMBL/GenBank/DDBJ whole genome shotgun (WGS) entry which is preliminary data.</text>
</comment>
<evidence type="ECO:0000259" key="9">
    <source>
        <dbReference type="PROSITE" id="PS50109"/>
    </source>
</evidence>
<dbReference type="RefSeq" id="WP_235188575.1">
    <property type="nucleotide sequence ID" value="NZ_ARZY01000016.1"/>
</dbReference>
<dbReference type="AlphaFoldDB" id="W7QXK7"/>
<name>W7QXK7_9ALTE</name>
<comment type="subcellular location">
    <subcellularLocation>
        <location evidence="2">Membrane</location>
    </subcellularLocation>
</comment>
<feature type="domain" description="HAMP" evidence="10">
    <location>
        <begin position="197"/>
        <end position="250"/>
    </location>
</feature>
<keyword evidence="12" id="KW-1185">Reference proteome</keyword>
<dbReference type="InterPro" id="IPR003660">
    <property type="entry name" value="HAMP_dom"/>
</dbReference>
<dbReference type="Gene3D" id="6.10.340.10">
    <property type="match status" value="1"/>
</dbReference>
<keyword evidence="8" id="KW-0472">Membrane</keyword>
<dbReference type="PROSITE" id="PS50885">
    <property type="entry name" value="HAMP"/>
    <property type="match status" value="1"/>
</dbReference>
<dbReference type="GO" id="GO:0000155">
    <property type="term" value="F:phosphorelay sensor kinase activity"/>
    <property type="evidence" value="ECO:0007669"/>
    <property type="project" value="InterPro"/>
</dbReference>
<sequence>MTQQPKQLNTTSSISSIKSNIINMVLFISSVALILAFVTNGYYEFKQQKDTLARQAISYSDIIGFSATSNLIFNDPSAENSRLTNLNLVDNIDNIHIYRYDATANQTEFFASYNKKNVPPIPTKLNQLDNLGTPEFFDKHLEVARVIEFEGQKLGYIYARFTLNKQYQQLWNSLYLKLTVLILSLLTALILALRLQRSITGPIGELVTLFKFASKEKDYSVRAPKQSLIELNGLSSSFNTLLDRFQAYIDKQAQSELEIRKLNQNLEDKVNQRTDALKDANNELLTTLETLHKYQNQLVENEKMASLGDMVAGIAHEVNTPIGLGVTASTLLNDRLREVKNALDNKKLTAKQLDKFLTEGEENLNIIYRNLNRAAELISSFKQVAVDQSNENSRSFKVLDFINDVLLSLRPKIKATPHQINLVCDESLVIESKPGPLNQILINLIMNSIIHAFPDGRIGKIDINISVHSGLLKIIFQDDGVGVDNNMKKRIFDPFVTTKRGEGGSGLGMHLVYNLVTQALNGSIHIESEKDKGVLFKIEIPVNVKKSTN</sequence>
<dbReference type="SUPFAM" id="SSF47384">
    <property type="entry name" value="Homodimeric domain of signal transducing histidine kinase"/>
    <property type="match status" value="1"/>
</dbReference>
<evidence type="ECO:0000256" key="4">
    <source>
        <dbReference type="ARBA" id="ARBA00022553"/>
    </source>
</evidence>
<reference evidence="11 12" key="1">
    <citation type="journal article" date="2014" name="Genome Announc.">
        <title>Draft Genome Sequence of the Agar-Degrading Bacterium Catenovulum sp. Strain DS-2, Isolated from Intestines of Haliotis diversicolor.</title>
        <authorList>
            <person name="Shan D."/>
            <person name="Li X."/>
            <person name="Gu Z."/>
            <person name="Wei G."/>
            <person name="Gao Z."/>
            <person name="Shao Z."/>
        </authorList>
    </citation>
    <scope>NUCLEOTIDE SEQUENCE [LARGE SCALE GENOMIC DNA]</scope>
    <source>
        <strain evidence="11 12">DS-2</strain>
    </source>
</reference>
<dbReference type="InterPro" id="IPR036890">
    <property type="entry name" value="HATPase_C_sf"/>
</dbReference>
<feature type="transmembrane region" description="Helical" evidence="8">
    <location>
        <begin position="21"/>
        <end position="43"/>
    </location>
</feature>
<keyword evidence="7" id="KW-0175">Coiled coil</keyword>